<protein>
    <submittedName>
        <fullName evidence="2">Glutamate--cysteine ligase</fullName>
    </submittedName>
</protein>
<reference evidence="2" key="1">
    <citation type="submission" date="2022-11" db="UniProtKB">
        <authorList>
            <consortium name="WormBaseParasite"/>
        </authorList>
    </citation>
    <scope>IDENTIFICATION</scope>
</reference>
<dbReference type="WBParaSite" id="PS1159_v2.g5287.t1">
    <property type="protein sequence ID" value="PS1159_v2.g5287.t1"/>
    <property type="gene ID" value="PS1159_v2.g5287"/>
</dbReference>
<sequence length="229" mass="26030">MGILVNGEPLKWEEIVPHLDIIKFVDSCSKHGIAQFISIYQKVKSRKDGIFRWGDETEYTIVKFDHQAKKVRVCLRSDEILKHLEAEAQINEEIGKHNEVHWAPEVGGYMIEGTPGQPYGALLASFNNVETNLIKRRQAVQKLLKEDEAILSMSFPALGTADFSFPSTSVDPKNSFGKSIFYPDEVLYQGNLRYLTLMKSILARRGEKAKINIPIFKDEKTPNPFIVSF</sequence>
<name>A0AC35GIA7_9BILA</name>
<dbReference type="Proteomes" id="UP000887580">
    <property type="component" value="Unplaced"/>
</dbReference>
<evidence type="ECO:0000313" key="2">
    <source>
        <dbReference type="WBParaSite" id="PS1159_v2.g5287.t1"/>
    </source>
</evidence>
<evidence type="ECO:0000313" key="1">
    <source>
        <dbReference type="Proteomes" id="UP000887580"/>
    </source>
</evidence>
<organism evidence="1 2">
    <name type="scientific">Panagrolaimus sp. PS1159</name>
    <dbReference type="NCBI Taxonomy" id="55785"/>
    <lineage>
        <taxon>Eukaryota</taxon>
        <taxon>Metazoa</taxon>
        <taxon>Ecdysozoa</taxon>
        <taxon>Nematoda</taxon>
        <taxon>Chromadorea</taxon>
        <taxon>Rhabditida</taxon>
        <taxon>Tylenchina</taxon>
        <taxon>Panagrolaimomorpha</taxon>
        <taxon>Panagrolaimoidea</taxon>
        <taxon>Panagrolaimidae</taxon>
        <taxon>Panagrolaimus</taxon>
    </lineage>
</organism>
<proteinExistence type="predicted"/>
<accession>A0AC35GIA7</accession>